<keyword evidence="3" id="KW-1185">Reference proteome</keyword>
<name>A0A0C2JWT0_THEKT</name>
<dbReference type="GO" id="GO:0009100">
    <property type="term" value="P:glycoprotein metabolic process"/>
    <property type="evidence" value="ECO:0007669"/>
    <property type="project" value="UniProtKB-ARBA"/>
</dbReference>
<evidence type="ECO:0000313" key="2">
    <source>
        <dbReference type="EMBL" id="KII73933.1"/>
    </source>
</evidence>
<dbReference type="OrthoDB" id="444255at2759"/>
<dbReference type="Pfam" id="PF04991">
    <property type="entry name" value="LicD"/>
    <property type="match status" value="1"/>
</dbReference>
<dbReference type="PANTHER" id="PTHR43404:SF1">
    <property type="entry name" value="MNN4P"/>
    <property type="match status" value="1"/>
</dbReference>
<feature type="domain" description="LicD/FKTN/FKRP nucleotidyltransferase" evidence="1">
    <location>
        <begin position="18"/>
        <end position="60"/>
    </location>
</feature>
<evidence type="ECO:0000259" key="1">
    <source>
        <dbReference type="Pfam" id="PF04991"/>
    </source>
</evidence>
<evidence type="ECO:0000313" key="3">
    <source>
        <dbReference type="Proteomes" id="UP000031668"/>
    </source>
</evidence>
<organism evidence="2 3">
    <name type="scientific">Thelohanellus kitauei</name>
    <name type="common">Myxosporean</name>
    <dbReference type="NCBI Taxonomy" id="669202"/>
    <lineage>
        <taxon>Eukaryota</taxon>
        <taxon>Metazoa</taxon>
        <taxon>Cnidaria</taxon>
        <taxon>Myxozoa</taxon>
        <taxon>Myxosporea</taxon>
        <taxon>Bivalvulida</taxon>
        <taxon>Platysporina</taxon>
        <taxon>Myxobolidae</taxon>
        <taxon>Thelohanellus</taxon>
    </lineage>
</organism>
<dbReference type="Proteomes" id="UP000031668">
    <property type="component" value="Unassembled WGS sequence"/>
</dbReference>
<sequence length="192" mass="23006">MKPLFTLWHNLSTKLMVNYTLWYGSLLGQSRNGSYIPYDTDIDVLIDISYVRRFYEYLTSRGPKYKWSGKRVTLMIQPDFHLPVTSRRHFNCKFEVVSSDIDQCSFRIPCLRLFIDEYHIDVFCAQMSEEWINDPDKDISYHRRTIWPFVNCKFLDIDTWCVWDPGSVLFQYYGNYLIPSKKCLSKQWVDNS</sequence>
<dbReference type="InterPro" id="IPR052942">
    <property type="entry name" value="LPS_cholinephosphotransferase"/>
</dbReference>
<gene>
    <name evidence="2" type="ORF">RF11_05539</name>
</gene>
<reference evidence="2 3" key="1">
    <citation type="journal article" date="2014" name="Genome Biol. Evol.">
        <title>The genome of the myxosporean Thelohanellus kitauei shows adaptations to nutrient acquisition within its fish host.</title>
        <authorList>
            <person name="Yang Y."/>
            <person name="Xiong J."/>
            <person name="Zhou Z."/>
            <person name="Huo F."/>
            <person name="Miao W."/>
            <person name="Ran C."/>
            <person name="Liu Y."/>
            <person name="Zhang J."/>
            <person name="Feng J."/>
            <person name="Wang M."/>
            <person name="Wang M."/>
            <person name="Wang L."/>
            <person name="Yao B."/>
        </authorList>
    </citation>
    <scope>NUCLEOTIDE SEQUENCE [LARGE SCALE GENOMIC DNA]</scope>
    <source>
        <strain evidence="2">Wuqing</strain>
    </source>
</reference>
<dbReference type="AlphaFoldDB" id="A0A0C2JWT0"/>
<dbReference type="PANTHER" id="PTHR43404">
    <property type="entry name" value="LIPOPOLYSACCHARIDE CHOLINEPHOSPHOTRANSFERASE LICD"/>
    <property type="match status" value="1"/>
</dbReference>
<dbReference type="EMBL" id="JWZT01000603">
    <property type="protein sequence ID" value="KII73933.1"/>
    <property type="molecule type" value="Genomic_DNA"/>
</dbReference>
<protein>
    <recommendedName>
        <fullName evidence="1">LicD/FKTN/FKRP nucleotidyltransferase domain-containing protein</fullName>
    </recommendedName>
</protein>
<comment type="caution">
    <text evidence="2">The sequence shown here is derived from an EMBL/GenBank/DDBJ whole genome shotgun (WGS) entry which is preliminary data.</text>
</comment>
<dbReference type="InterPro" id="IPR007074">
    <property type="entry name" value="LicD/FKTN/FKRP_NTP_transf"/>
</dbReference>
<accession>A0A0C2JWT0</accession>
<proteinExistence type="predicted"/>